<dbReference type="PANTHER" id="PTHR11799:SF12">
    <property type="entry name" value="PARAOXONASE-RELATED"/>
    <property type="match status" value="1"/>
</dbReference>
<dbReference type="KEGG" id="psco:LY89DRAFT_716256"/>
<organism evidence="1 2">
    <name type="scientific">Mollisia scopiformis</name>
    <name type="common">Conifer needle endophyte fungus</name>
    <name type="synonym">Phialocephala scopiformis</name>
    <dbReference type="NCBI Taxonomy" id="149040"/>
    <lineage>
        <taxon>Eukaryota</taxon>
        <taxon>Fungi</taxon>
        <taxon>Dikarya</taxon>
        <taxon>Ascomycota</taxon>
        <taxon>Pezizomycotina</taxon>
        <taxon>Leotiomycetes</taxon>
        <taxon>Helotiales</taxon>
        <taxon>Mollisiaceae</taxon>
        <taxon>Mollisia</taxon>
    </lineage>
</organism>
<dbReference type="InterPro" id="IPR051288">
    <property type="entry name" value="Serum_paraoxonase/arylesterase"/>
</dbReference>
<reference evidence="1 2" key="1">
    <citation type="submission" date="2015-10" db="EMBL/GenBank/DDBJ databases">
        <title>Full genome of DAOMC 229536 Phialocephala scopiformis, a fungal endophyte of spruce producing the potent anti-insectan compound rugulosin.</title>
        <authorList>
            <consortium name="DOE Joint Genome Institute"/>
            <person name="Walker A.K."/>
            <person name="Frasz S.L."/>
            <person name="Seifert K.A."/>
            <person name="Miller J.D."/>
            <person name="Mondo S.J."/>
            <person name="Labutti K."/>
            <person name="Lipzen A."/>
            <person name="Dockter R."/>
            <person name="Kennedy M."/>
            <person name="Grigoriev I.V."/>
            <person name="Spatafora J.W."/>
        </authorList>
    </citation>
    <scope>NUCLEOTIDE SEQUENCE [LARGE SCALE GENOMIC DNA]</scope>
    <source>
        <strain evidence="1 2">CBS 120377</strain>
    </source>
</reference>
<evidence type="ECO:0000313" key="1">
    <source>
        <dbReference type="EMBL" id="KUJ19738.1"/>
    </source>
</evidence>
<proteinExistence type="predicted"/>
<dbReference type="InterPro" id="IPR011042">
    <property type="entry name" value="6-blade_b-propeller_TolB-like"/>
</dbReference>
<gene>
    <name evidence="1" type="ORF">LY89DRAFT_716256</name>
</gene>
<evidence type="ECO:0000313" key="2">
    <source>
        <dbReference type="Proteomes" id="UP000070700"/>
    </source>
</evidence>
<dbReference type="AlphaFoldDB" id="A0A194XHV2"/>
<dbReference type="OrthoDB" id="5307922at2759"/>
<dbReference type="GeneID" id="28827984"/>
<dbReference type="SUPFAM" id="SSF63829">
    <property type="entry name" value="Calcium-dependent phosphotriesterase"/>
    <property type="match status" value="1"/>
</dbReference>
<dbReference type="RefSeq" id="XP_018074093.1">
    <property type="nucleotide sequence ID" value="XM_018218258.1"/>
</dbReference>
<dbReference type="EMBL" id="KQ947410">
    <property type="protein sequence ID" value="KUJ19738.1"/>
    <property type="molecule type" value="Genomic_DNA"/>
</dbReference>
<dbReference type="PANTHER" id="PTHR11799">
    <property type="entry name" value="PARAOXONASE"/>
    <property type="match status" value="1"/>
</dbReference>
<name>A0A194XHV2_MOLSC</name>
<sequence length="414" mass="45562">MVNLISKVAIVGVVCLAVLYQLLLKRIIFDLLGVRRHVMSIKDFNHVQCQRVDDLGLEACEDMWLHEKTGFLYLACTSAQSRVEWNPAIDHLNASGRGMNDRIAVLDTRGTGPVSSRLQWLSAENFVGINGDGTLNLLGLDILADKNTDTLRILLVNVRPPLDPITGEPLDASVVGANSTIEQFITKAGTSTMKHVRTYANPVIKTPNNIAWVSDHAFVFTNDHTDKVGWRRQLERVLGGGSVGYCDRNRCNIAWDSGFNFPNGLAKGRDGLIYVPNTLDSFIDVFSLGEDHMLTPVNQIKVDMPLDNLSVDKNGDIFASGFPKVLGFVRSGKNPFGSHPPTTVLRIRRGGKGYEGIRRKGHLENQEADYYVEKILEDNGSVLPCASTVVHDAETGKFFLGGPASPYIAICETR</sequence>
<dbReference type="Proteomes" id="UP000070700">
    <property type="component" value="Unassembled WGS sequence"/>
</dbReference>
<dbReference type="Gene3D" id="2.120.10.30">
    <property type="entry name" value="TolB, C-terminal domain"/>
    <property type="match status" value="1"/>
</dbReference>
<keyword evidence="2" id="KW-1185">Reference proteome</keyword>
<accession>A0A194XHV2</accession>
<dbReference type="InParanoid" id="A0A194XHV2"/>
<protein>
    <submittedName>
        <fullName evidence="1">Calcium-dependent phosphotriesterase</fullName>
    </submittedName>
</protein>
<dbReference type="STRING" id="149040.A0A194XHV2"/>